<dbReference type="EMBL" id="GBXM01075441">
    <property type="protein sequence ID" value="JAH33136.1"/>
    <property type="molecule type" value="Transcribed_RNA"/>
</dbReference>
<protein>
    <submittedName>
        <fullName evidence="1">Uncharacterized protein</fullName>
    </submittedName>
</protein>
<dbReference type="AlphaFoldDB" id="A0A0E9RVC8"/>
<reference evidence="1" key="1">
    <citation type="submission" date="2014-11" db="EMBL/GenBank/DDBJ databases">
        <authorList>
            <person name="Amaro Gonzalez C."/>
        </authorList>
    </citation>
    <scope>NUCLEOTIDE SEQUENCE</scope>
</reference>
<reference evidence="1" key="2">
    <citation type="journal article" date="2015" name="Fish Shellfish Immunol.">
        <title>Early steps in the European eel (Anguilla anguilla)-Vibrio vulnificus interaction in the gills: Role of the RtxA13 toxin.</title>
        <authorList>
            <person name="Callol A."/>
            <person name="Pajuelo D."/>
            <person name="Ebbesson L."/>
            <person name="Teles M."/>
            <person name="MacKenzie S."/>
            <person name="Amaro C."/>
        </authorList>
    </citation>
    <scope>NUCLEOTIDE SEQUENCE</scope>
</reference>
<proteinExistence type="predicted"/>
<sequence length="30" mass="3295">MATFFVLPLGKGRRPLNIKPDCSSRFKAGS</sequence>
<evidence type="ECO:0000313" key="1">
    <source>
        <dbReference type="EMBL" id="JAH33136.1"/>
    </source>
</evidence>
<accession>A0A0E9RVC8</accession>
<name>A0A0E9RVC8_ANGAN</name>
<organism evidence="1">
    <name type="scientific">Anguilla anguilla</name>
    <name type="common">European freshwater eel</name>
    <name type="synonym">Muraena anguilla</name>
    <dbReference type="NCBI Taxonomy" id="7936"/>
    <lineage>
        <taxon>Eukaryota</taxon>
        <taxon>Metazoa</taxon>
        <taxon>Chordata</taxon>
        <taxon>Craniata</taxon>
        <taxon>Vertebrata</taxon>
        <taxon>Euteleostomi</taxon>
        <taxon>Actinopterygii</taxon>
        <taxon>Neopterygii</taxon>
        <taxon>Teleostei</taxon>
        <taxon>Anguilliformes</taxon>
        <taxon>Anguillidae</taxon>
        <taxon>Anguilla</taxon>
    </lineage>
</organism>